<keyword evidence="2" id="KW-0560">Oxidoreductase</keyword>
<accession>A0A7D5Y600</accession>
<dbReference type="SUPFAM" id="SSF54909">
    <property type="entry name" value="Dimeric alpha+beta barrel"/>
    <property type="match status" value="1"/>
</dbReference>
<dbReference type="EMBL" id="CP058905">
    <property type="protein sequence ID" value="QLJ98492.1"/>
    <property type="molecule type" value="Genomic_DNA"/>
</dbReference>
<dbReference type="Pfam" id="PF03992">
    <property type="entry name" value="ABM"/>
    <property type="match status" value="1"/>
</dbReference>
<gene>
    <name evidence="2" type="ORF">HZU44_28145</name>
</gene>
<evidence type="ECO:0000313" key="2">
    <source>
        <dbReference type="EMBL" id="QLJ98492.1"/>
    </source>
</evidence>
<feature type="domain" description="ABM" evidence="1">
    <location>
        <begin position="1"/>
        <end position="74"/>
    </location>
</feature>
<dbReference type="InterPro" id="IPR007138">
    <property type="entry name" value="ABM_dom"/>
</dbReference>
<sequence length="105" mass="11540">MIMRIWRTRVDEGRAAEYERFAAEESLPMFSGQPGFLGLLFGRAGTECAVVTLWEDDAAAESLEASPNYRETVARIGATGFLQGASTVERMNVHGGQLPGGWRME</sequence>
<evidence type="ECO:0000259" key="1">
    <source>
        <dbReference type="Pfam" id="PF03992"/>
    </source>
</evidence>
<dbReference type="AlphaFoldDB" id="A0A7D5Y600"/>
<organism evidence="2">
    <name type="scientific">Micromonospora carbonacea</name>
    <dbReference type="NCBI Taxonomy" id="47853"/>
    <lineage>
        <taxon>Bacteria</taxon>
        <taxon>Bacillati</taxon>
        <taxon>Actinomycetota</taxon>
        <taxon>Actinomycetes</taxon>
        <taxon>Micromonosporales</taxon>
        <taxon>Micromonosporaceae</taxon>
        <taxon>Micromonospora</taxon>
    </lineage>
</organism>
<protein>
    <submittedName>
        <fullName evidence="2">Antibiotic biosynthesis monooxygenase</fullName>
    </submittedName>
</protein>
<keyword evidence="2" id="KW-0503">Monooxygenase</keyword>
<name>A0A7D5Y600_9ACTN</name>
<dbReference type="GO" id="GO:0004497">
    <property type="term" value="F:monooxygenase activity"/>
    <property type="evidence" value="ECO:0007669"/>
    <property type="project" value="UniProtKB-KW"/>
</dbReference>
<reference evidence="2" key="1">
    <citation type="submission" date="2020-08" db="EMBL/GenBank/DDBJ databases">
        <title>A bifunctional nitrone conjugated secondary metabolite targeting the ribosome.</title>
        <authorList>
            <person name="Limbrick E.M."/>
            <person name="Graf M."/>
            <person name="Derewacz D.K."/>
            <person name="Nguyen F."/>
            <person name="Spraggins J.M."/>
            <person name="Wieland M."/>
            <person name="Ynigez-Gutierrez A.E."/>
            <person name="Reisman B.J."/>
            <person name="Zinshteyn B."/>
            <person name="McCulloch K."/>
            <person name="Iverson T.M."/>
            <person name="Green R."/>
            <person name="Wilson D.N."/>
            <person name="Bachmann B.O."/>
        </authorList>
    </citation>
    <scope>NUCLEOTIDE SEQUENCE</scope>
    <source>
        <strain evidence="2">Africana</strain>
    </source>
</reference>
<dbReference type="InterPro" id="IPR011008">
    <property type="entry name" value="Dimeric_a/b-barrel"/>
</dbReference>
<dbReference type="Gene3D" id="3.30.70.100">
    <property type="match status" value="1"/>
</dbReference>
<proteinExistence type="predicted"/>